<evidence type="ECO:0000313" key="1">
    <source>
        <dbReference type="EMBL" id="KKN82687.1"/>
    </source>
</evidence>
<gene>
    <name evidence="1" type="ORF">LCGC14_0306450</name>
</gene>
<reference evidence="1" key="1">
    <citation type="journal article" date="2015" name="Nature">
        <title>Complex archaea that bridge the gap between prokaryotes and eukaryotes.</title>
        <authorList>
            <person name="Spang A."/>
            <person name="Saw J.H."/>
            <person name="Jorgensen S.L."/>
            <person name="Zaremba-Niedzwiedzka K."/>
            <person name="Martijn J."/>
            <person name="Lind A.E."/>
            <person name="van Eijk R."/>
            <person name="Schleper C."/>
            <person name="Guy L."/>
            <person name="Ettema T.J."/>
        </authorList>
    </citation>
    <scope>NUCLEOTIDE SEQUENCE</scope>
</reference>
<dbReference type="EMBL" id="LAZR01000196">
    <property type="protein sequence ID" value="KKN82687.1"/>
    <property type="molecule type" value="Genomic_DNA"/>
</dbReference>
<comment type="caution">
    <text evidence="1">The sequence shown here is derived from an EMBL/GenBank/DDBJ whole genome shotgun (WGS) entry which is preliminary data.</text>
</comment>
<accession>A0A0F9U5W3</accession>
<organism evidence="1">
    <name type="scientific">marine sediment metagenome</name>
    <dbReference type="NCBI Taxonomy" id="412755"/>
    <lineage>
        <taxon>unclassified sequences</taxon>
        <taxon>metagenomes</taxon>
        <taxon>ecological metagenomes</taxon>
    </lineage>
</organism>
<name>A0A0F9U5W3_9ZZZZ</name>
<dbReference type="AlphaFoldDB" id="A0A0F9U5W3"/>
<sequence length="214" mass="23903">MKKIIISTALRLVPKSVQYKALCKALNHLFEKHNLNELKNCVVKLSVSDLKKSWLLAYSEQGFNDTAKRKANIELKTKFATALNLHSKGDVDNALNNGDIKLIGEPALVNVIANNLHTLDEKRLKSLSNHLFSFLNLKSKQPKAPPRLDINNITTADLADPLSVDFIRDEAVRLESTDLQKALKLMLLAQKARPNGKVINNKVKDYQAKLATAK</sequence>
<proteinExistence type="predicted"/>
<protein>
    <submittedName>
        <fullName evidence="1">Uncharacterized protein</fullName>
    </submittedName>
</protein>